<gene>
    <name evidence="1" type="ORF">Hamer_G028293</name>
</gene>
<dbReference type="Proteomes" id="UP000747542">
    <property type="component" value="Unassembled WGS sequence"/>
</dbReference>
<organism evidence="1 2">
    <name type="scientific">Homarus americanus</name>
    <name type="common">American lobster</name>
    <dbReference type="NCBI Taxonomy" id="6706"/>
    <lineage>
        <taxon>Eukaryota</taxon>
        <taxon>Metazoa</taxon>
        <taxon>Ecdysozoa</taxon>
        <taxon>Arthropoda</taxon>
        <taxon>Crustacea</taxon>
        <taxon>Multicrustacea</taxon>
        <taxon>Malacostraca</taxon>
        <taxon>Eumalacostraca</taxon>
        <taxon>Eucarida</taxon>
        <taxon>Decapoda</taxon>
        <taxon>Pleocyemata</taxon>
        <taxon>Astacidea</taxon>
        <taxon>Nephropoidea</taxon>
        <taxon>Nephropidae</taxon>
        <taxon>Homarus</taxon>
    </lineage>
</organism>
<keyword evidence="2" id="KW-1185">Reference proteome</keyword>
<dbReference type="AlphaFoldDB" id="A0A8J5K375"/>
<dbReference type="EMBL" id="JAHLQT010015542">
    <property type="protein sequence ID" value="KAG7169772.1"/>
    <property type="molecule type" value="Genomic_DNA"/>
</dbReference>
<accession>A0A8J5K375</accession>
<reference evidence="1" key="1">
    <citation type="journal article" date="2021" name="Sci. Adv.">
        <title>The American lobster genome reveals insights on longevity, neural, and immune adaptations.</title>
        <authorList>
            <person name="Polinski J.M."/>
            <person name="Zimin A.V."/>
            <person name="Clark K.F."/>
            <person name="Kohn A.B."/>
            <person name="Sadowski N."/>
            <person name="Timp W."/>
            <person name="Ptitsyn A."/>
            <person name="Khanna P."/>
            <person name="Romanova D.Y."/>
            <person name="Williams P."/>
            <person name="Greenwood S.J."/>
            <person name="Moroz L.L."/>
            <person name="Walt D.R."/>
            <person name="Bodnar A.G."/>
        </authorList>
    </citation>
    <scope>NUCLEOTIDE SEQUENCE</scope>
    <source>
        <strain evidence="1">GMGI-L3</strain>
    </source>
</reference>
<proteinExistence type="predicted"/>
<evidence type="ECO:0000313" key="1">
    <source>
        <dbReference type="EMBL" id="KAG7169772.1"/>
    </source>
</evidence>
<name>A0A8J5K375_HOMAM</name>
<evidence type="ECO:0000313" key="2">
    <source>
        <dbReference type="Proteomes" id="UP000747542"/>
    </source>
</evidence>
<sequence>MPERGRGAVASGGALGSVNVSTLAICVCVTPTGDGWPLPQVCAREGVAGAEGETSSPSAQLCHSARDGRDRNTLWTNGEFRNKVVCPKTQWQSGGGYPSLHYEKGAEFVSVLEPGGGRRGGGGADDRIVAWHRLEETCVLQYQFQDHLQQGDEYRE</sequence>
<protein>
    <submittedName>
        <fullName evidence="1">Uncharacterized protein</fullName>
    </submittedName>
</protein>
<comment type="caution">
    <text evidence="1">The sequence shown here is derived from an EMBL/GenBank/DDBJ whole genome shotgun (WGS) entry which is preliminary data.</text>
</comment>